<dbReference type="Gene3D" id="3.60.140.10">
    <property type="entry name" value="CNF1/YfiH-like putative cysteine hydrolases"/>
    <property type="match status" value="1"/>
</dbReference>
<evidence type="ECO:0000313" key="11">
    <source>
        <dbReference type="Proteomes" id="UP001194469"/>
    </source>
</evidence>
<evidence type="ECO:0000256" key="8">
    <source>
        <dbReference type="ARBA" id="ARBA00048968"/>
    </source>
</evidence>
<comment type="catalytic activity">
    <reaction evidence="1">
        <text>inosine + phosphate = alpha-D-ribose 1-phosphate + hypoxanthine</text>
        <dbReference type="Rhea" id="RHEA:27646"/>
        <dbReference type="ChEBI" id="CHEBI:17368"/>
        <dbReference type="ChEBI" id="CHEBI:17596"/>
        <dbReference type="ChEBI" id="CHEBI:43474"/>
        <dbReference type="ChEBI" id="CHEBI:57720"/>
        <dbReference type="EC" id="2.4.2.1"/>
    </reaction>
    <physiologicalReaction direction="left-to-right" evidence="1">
        <dbReference type="Rhea" id="RHEA:27647"/>
    </physiologicalReaction>
</comment>
<dbReference type="CDD" id="cd16833">
    <property type="entry name" value="YfiH"/>
    <property type="match status" value="1"/>
</dbReference>
<dbReference type="InterPro" id="IPR011324">
    <property type="entry name" value="Cytotoxic_necrot_fac-like_cat"/>
</dbReference>
<dbReference type="Proteomes" id="UP001194469">
    <property type="component" value="Unassembled WGS sequence"/>
</dbReference>
<keyword evidence="3" id="KW-0808">Transferase</keyword>
<evidence type="ECO:0000256" key="3">
    <source>
        <dbReference type="ARBA" id="ARBA00022679"/>
    </source>
</evidence>
<evidence type="ECO:0000256" key="4">
    <source>
        <dbReference type="ARBA" id="ARBA00022723"/>
    </source>
</evidence>
<dbReference type="InterPro" id="IPR038371">
    <property type="entry name" value="Cu_polyphenol_OxRdtase_sf"/>
</dbReference>
<protein>
    <submittedName>
        <fullName evidence="10">Laccase domain-containing protein</fullName>
    </submittedName>
</protein>
<keyword evidence="5" id="KW-0378">Hydrolase</keyword>
<evidence type="ECO:0000256" key="5">
    <source>
        <dbReference type="ARBA" id="ARBA00022801"/>
    </source>
</evidence>
<evidence type="ECO:0000256" key="7">
    <source>
        <dbReference type="ARBA" id="ARBA00047989"/>
    </source>
</evidence>
<sequence length="281" mass="29837">MAVTTPSLAFPPLSRSGAPAANPATNPDDVTPQCIRFAFPGVPGVRCAFQTRRGGVSDGAWAGGNISYEVGDDPAAVAANRAALAASLNLAEWVEARQVHGDAMIIDPEPVQLAAALAATPVAQADGLATARPGVGLVIKTADCQPILLAHESGRYVAALHAGWRGNRIGFPQSGVRAFCERYGVPPQEVLAVRGPSLGPAAAEFVNFATEWGQDFARWFRTASRTMDLWTLTRHQLAEAGLLPERIYGLDLCTHTLADDFFSYRRAATTGRQASIIWMEG</sequence>
<keyword evidence="11" id="KW-1185">Reference proteome</keyword>
<dbReference type="PANTHER" id="PTHR30616:SF2">
    <property type="entry name" value="PURINE NUCLEOSIDE PHOSPHORYLASE LACC1"/>
    <property type="match status" value="1"/>
</dbReference>
<comment type="catalytic activity">
    <reaction evidence="7">
        <text>adenosine + H2O + H(+) = inosine + NH4(+)</text>
        <dbReference type="Rhea" id="RHEA:24408"/>
        <dbReference type="ChEBI" id="CHEBI:15377"/>
        <dbReference type="ChEBI" id="CHEBI:15378"/>
        <dbReference type="ChEBI" id="CHEBI:16335"/>
        <dbReference type="ChEBI" id="CHEBI:17596"/>
        <dbReference type="ChEBI" id="CHEBI:28938"/>
        <dbReference type="EC" id="3.5.4.4"/>
    </reaction>
    <physiologicalReaction direction="left-to-right" evidence="7">
        <dbReference type="Rhea" id="RHEA:24409"/>
    </physiologicalReaction>
</comment>
<comment type="catalytic activity">
    <reaction evidence="9">
        <text>S-methyl-5'-thioadenosine + phosphate = 5-(methylsulfanyl)-alpha-D-ribose 1-phosphate + adenine</text>
        <dbReference type="Rhea" id="RHEA:11852"/>
        <dbReference type="ChEBI" id="CHEBI:16708"/>
        <dbReference type="ChEBI" id="CHEBI:17509"/>
        <dbReference type="ChEBI" id="CHEBI:43474"/>
        <dbReference type="ChEBI" id="CHEBI:58533"/>
        <dbReference type="EC" id="2.4.2.28"/>
    </reaction>
    <physiologicalReaction direction="left-to-right" evidence="9">
        <dbReference type="Rhea" id="RHEA:11853"/>
    </physiologicalReaction>
</comment>
<name>A0ABS0J6T0_9BACT</name>
<comment type="similarity">
    <text evidence="2">Belongs to the purine nucleoside phosphorylase YfiH/LACC1 family.</text>
</comment>
<keyword evidence="4" id="KW-0479">Metal-binding</keyword>
<dbReference type="InterPro" id="IPR003730">
    <property type="entry name" value="Cu_polyphenol_OxRdtase"/>
</dbReference>
<comment type="catalytic activity">
    <reaction evidence="8">
        <text>adenosine + phosphate = alpha-D-ribose 1-phosphate + adenine</text>
        <dbReference type="Rhea" id="RHEA:27642"/>
        <dbReference type="ChEBI" id="CHEBI:16335"/>
        <dbReference type="ChEBI" id="CHEBI:16708"/>
        <dbReference type="ChEBI" id="CHEBI:43474"/>
        <dbReference type="ChEBI" id="CHEBI:57720"/>
        <dbReference type="EC" id="2.4.2.1"/>
    </reaction>
    <physiologicalReaction direction="left-to-right" evidence="8">
        <dbReference type="Rhea" id="RHEA:27643"/>
    </physiologicalReaction>
</comment>
<evidence type="ECO:0000256" key="6">
    <source>
        <dbReference type="ARBA" id="ARBA00022833"/>
    </source>
</evidence>
<dbReference type="Pfam" id="PF02578">
    <property type="entry name" value="Cu-oxidase_4"/>
    <property type="match status" value="1"/>
</dbReference>
<comment type="caution">
    <text evidence="10">The sequence shown here is derived from an EMBL/GenBank/DDBJ whole genome shotgun (WGS) entry which is preliminary data.</text>
</comment>
<dbReference type="PANTHER" id="PTHR30616">
    <property type="entry name" value="UNCHARACTERIZED PROTEIN YFIH"/>
    <property type="match status" value="1"/>
</dbReference>
<evidence type="ECO:0000256" key="9">
    <source>
        <dbReference type="ARBA" id="ARBA00049893"/>
    </source>
</evidence>
<organism evidence="10 11">
    <name type="scientific">Nitratidesulfovibrio oxamicus</name>
    <dbReference type="NCBI Taxonomy" id="32016"/>
    <lineage>
        <taxon>Bacteria</taxon>
        <taxon>Pseudomonadati</taxon>
        <taxon>Thermodesulfobacteriota</taxon>
        <taxon>Desulfovibrionia</taxon>
        <taxon>Desulfovibrionales</taxon>
        <taxon>Desulfovibrionaceae</taxon>
        <taxon>Nitratidesulfovibrio</taxon>
    </lineage>
</organism>
<dbReference type="SUPFAM" id="SSF64438">
    <property type="entry name" value="CNF1/YfiH-like putative cysteine hydrolases"/>
    <property type="match status" value="1"/>
</dbReference>
<evidence type="ECO:0000313" key="10">
    <source>
        <dbReference type="EMBL" id="MBG3878084.1"/>
    </source>
</evidence>
<evidence type="ECO:0000256" key="2">
    <source>
        <dbReference type="ARBA" id="ARBA00007353"/>
    </source>
</evidence>
<reference evidence="10 11" key="1">
    <citation type="submission" date="2019-08" db="EMBL/GenBank/DDBJ databases">
        <authorList>
            <person name="Luo N."/>
        </authorList>
    </citation>
    <scope>NUCLEOTIDE SEQUENCE [LARGE SCALE GENOMIC DNA]</scope>
    <source>
        <strain evidence="10 11">NCIMB 9442</strain>
    </source>
</reference>
<proteinExistence type="inferred from homology"/>
<evidence type="ECO:0000256" key="1">
    <source>
        <dbReference type="ARBA" id="ARBA00000553"/>
    </source>
</evidence>
<dbReference type="EMBL" id="VRYY01000463">
    <property type="protein sequence ID" value="MBG3878084.1"/>
    <property type="molecule type" value="Genomic_DNA"/>
</dbReference>
<accession>A0ABS0J6T0</accession>
<dbReference type="RefSeq" id="WP_196610089.1">
    <property type="nucleotide sequence ID" value="NZ_VRYY01000463.1"/>
</dbReference>
<keyword evidence="6" id="KW-0862">Zinc</keyword>
<gene>
    <name evidence="10" type="ORF">FVW20_13970</name>
</gene>